<comment type="function">
    <text evidence="1">May be involved in the folding of the extracellular lipase during its passage through the periplasm.</text>
</comment>
<evidence type="ECO:0000256" key="13">
    <source>
        <dbReference type="ARBA" id="ARBA00030948"/>
    </source>
</evidence>
<dbReference type="GO" id="GO:0051082">
    <property type="term" value="F:unfolded protein binding"/>
    <property type="evidence" value="ECO:0007669"/>
    <property type="project" value="InterPro"/>
</dbReference>
<keyword evidence="7" id="KW-0812">Transmembrane</keyword>
<comment type="caution">
    <text evidence="16">The sequence shown here is derived from an EMBL/GenBank/DDBJ whole genome shotgun (WGS) entry which is preliminary data.</text>
</comment>
<sequence>MKMTALITVSLVTSVGLGAVFYYSDSPAANASVAPSQADVEIDQTTTRHFFDFSLSSLGEQNLDQIKQRVSQRALSDSELNSEEELFALYLQYKQALAGLESLQTTQLTAVDLEQLHLQILQLQLEYFSQQQIEQLFGEENHLRQLAIEKIKIAQNDLAGEQKQAQLADQLIDMPEYVQQAERNNQLVSNLNSLSTLDDQQRYIARVELVGEAGAERLETLDQQRASFQTALDSYLLHRDELLNSGALAEQDKLEQIAQLREQSFDATQLRRVEALERIHDQGR</sequence>
<keyword evidence="6" id="KW-0997">Cell inner membrane</keyword>
<dbReference type="STRING" id="945543.VIBR0546_21280"/>
<organism evidence="16 17">
    <name type="scientific">Vibrio brasiliensis LMG 20546</name>
    <dbReference type="NCBI Taxonomy" id="945543"/>
    <lineage>
        <taxon>Bacteria</taxon>
        <taxon>Pseudomonadati</taxon>
        <taxon>Pseudomonadota</taxon>
        <taxon>Gammaproteobacteria</taxon>
        <taxon>Vibrionales</taxon>
        <taxon>Vibrionaceae</taxon>
        <taxon>Vibrio</taxon>
        <taxon>Vibrio oreintalis group</taxon>
    </lineage>
</organism>
<dbReference type="SUPFAM" id="SSF158855">
    <property type="entry name" value="Lipase chaperone-like"/>
    <property type="match status" value="1"/>
</dbReference>
<evidence type="ECO:0000256" key="12">
    <source>
        <dbReference type="ARBA" id="ARBA00023186"/>
    </source>
</evidence>
<dbReference type="AlphaFoldDB" id="E8LZF1"/>
<evidence type="ECO:0000256" key="10">
    <source>
        <dbReference type="ARBA" id="ARBA00023098"/>
    </source>
</evidence>
<proteinExistence type="inferred from homology"/>
<keyword evidence="5" id="KW-1003">Cell membrane</keyword>
<evidence type="ECO:0000256" key="9">
    <source>
        <dbReference type="ARBA" id="ARBA00022989"/>
    </source>
</evidence>
<dbReference type="RefSeq" id="WP_006881220.1">
    <property type="nucleotide sequence ID" value="NZ_AEVS01000102.1"/>
</dbReference>
<dbReference type="GO" id="GO:0016042">
    <property type="term" value="P:lipid catabolic process"/>
    <property type="evidence" value="ECO:0007669"/>
    <property type="project" value="UniProtKB-KW"/>
</dbReference>
<comment type="similarity">
    <text evidence="3">Belongs to the lipase chaperone family.</text>
</comment>
<dbReference type="Proteomes" id="UP000004371">
    <property type="component" value="Unassembled WGS sequence"/>
</dbReference>
<keyword evidence="11" id="KW-0472">Membrane</keyword>
<dbReference type="InterPro" id="IPR004961">
    <property type="entry name" value="Lipase_chaperone"/>
</dbReference>
<evidence type="ECO:0000256" key="3">
    <source>
        <dbReference type="ARBA" id="ARBA00010358"/>
    </source>
</evidence>
<dbReference type="GO" id="GO:0005886">
    <property type="term" value="C:plasma membrane"/>
    <property type="evidence" value="ECO:0007669"/>
    <property type="project" value="UniProtKB-SubCell"/>
</dbReference>
<evidence type="ECO:0000256" key="1">
    <source>
        <dbReference type="ARBA" id="ARBA00003280"/>
    </source>
</evidence>
<keyword evidence="12" id="KW-0143">Chaperone</keyword>
<keyword evidence="10" id="KW-0443">Lipid metabolism</keyword>
<name>E8LZF1_9VIBR</name>
<keyword evidence="17" id="KW-1185">Reference proteome</keyword>
<evidence type="ECO:0000256" key="11">
    <source>
        <dbReference type="ARBA" id="ARBA00023136"/>
    </source>
</evidence>
<dbReference type="eggNOG" id="COG5380">
    <property type="taxonomic scope" value="Bacteria"/>
</dbReference>
<evidence type="ECO:0000256" key="2">
    <source>
        <dbReference type="ARBA" id="ARBA00004383"/>
    </source>
</evidence>
<dbReference type="GO" id="GO:0006457">
    <property type="term" value="P:protein folding"/>
    <property type="evidence" value="ECO:0007669"/>
    <property type="project" value="InterPro"/>
</dbReference>
<evidence type="ECO:0000256" key="6">
    <source>
        <dbReference type="ARBA" id="ARBA00022519"/>
    </source>
</evidence>
<accession>E8LZF1</accession>
<protein>
    <recommendedName>
        <fullName evidence="4">Lipase chaperone</fullName>
    </recommendedName>
    <alternativeName>
        <fullName evidence="15">Lipase foldase</fullName>
    </alternativeName>
    <alternativeName>
        <fullName evidence="13">Lipase helper protein</fullName>
    </alternativeName>
    <alternativeName>
        <fullName evidence="14">Lipase modulator</fullName>
    </alternativeName>
</protein>
<evidence type="ECO:0000256" key="14">
    <source>
        <dbReference type="ARBA" id="ARBA00031542"/>
    </source>
</evidence>
<evidence type="ECO:0000256" key="7">
    <source>
        <dbReference type="ARBA" id="ARBA00022692"/>
    </source>
</evidence>
<evidence type="ECO:0000256" key="4">
    <source>
        <dbReference type="ARBA" id="ARBA00019692"/>
    </source>
</evidence>
<evidence type="ECO:0000256" key="8">
    <source>
        <dbReference type="ARBA" id="ARBA00022963"/>
    </source>
</evidence>
<evidence type="ECO:0000256" key="15">
    <source>
        <dbReference type="ARBA" id="ARBA00033028"/>
    </source>
</evidence>
<evidence type="ECO:0000313" key="16">
    <source>
        <dbReference type="EMBL" id="EGA63970.1"/>
    </source>
</evidence>
<dbReference type="EMBL" id="AEVS01000102">
    <property type="protein sequence ID" value="EGA63970.1"/>
    <property type="molecule type" value="Genomic_DNA"/>
</dbReference>
<evidence type="ECO:0000313" key="17">
    <source>
        <dbReference type="Proteomes" id="UP000004371"/>
    </source>
</evidence>
<dbReference type="Pfam" id="PF03280">
    <property type="entry name" value="Lipase_chap"/>
    <property type="match status" value="1"/>
</dbReference>
<dbReference type="OrthoDB" id="5812603at2"/>
<reference evidence="16 17" key="1">
    <citation type="journal article" date="2012" name="Int. J. Syst. Evol. Microbiol.">
        <title>Vibrio caribbeanicus sp. nov., isolated from the marine sponge Scleritoderma cyanea.</title>
        <authorList>
            <person name="Hoffmann M."/>
            <person name="Monday S.R."/>
            <person name="Allard M.W."/>
            <person name="Strain E.A."/>
            <person name="Whittaker P."/>
            <person name="Naum M."/>
            <person name="McCarthy P.J."/>
            <person name="Lopez J.V."/>
            <person name="Fischer M."/>
            <person name="Brown E.W."/>
        </authorList>
    </citation>
    <scope>NUCLEOTIDE SEQUENCE [LARGE SCALE GENOMIC DNA]</scope>
    <source>
        <strain evidence="16 17">LMG 20546</strain>
    </source>
</reference>
<keyword evidence="9" id="KW-1133">Transmembrane helix</keyword>
<gene>
    <name evidence="16" type="ORF">VIBR0546_21280</name>
</gene>
<keyword evidence="8" id="KW-0442">Lipid degradation</keyword>
<evidence type="ECO:0000256" key="5">
    <source>
        <dbReference type="ARBA" id="ARBA00022475"/>
    </source>
</evidence>
<comment type="subcellular location">
    <subcellularLocation>
        <location evidence="2">Cell inner membrane</location>
        <topology evidence="2">Single-pass membrane protein</topology>
        <orientation evidence="2">Periplasmic side</orientation>
    </subcellularLocation>
</comment>